<keyword evidence="2" id="KW-1185">Reference proteome</keyword>
<dbReference type="Proteomes" id="UP000053630">
    <property type="component" value="Unassembled WGS sequence"/>
</dbReference>
<dbReference type="KEGG" id="fme:FOMMEDRAFT_162543"/>
<proteinExistence type="predicted"/>
<reference evidence="2" key="1">
    <citation type="journal article" date="2012" name="Science">
        <title>The Paleozoic origin of enzymatic lignin decomposition reconstructed from 31 fungal genomes.</title>
        <authorList>
            <person name="Floudas D."/>
            <person name="Binder M."/>
            <person name="Riley R."/>
            <person name="Barry K."/>
            <person name="Blanchette R.A."/>
            <person name="Henrissat B."/>
            <person name="Martinez A.T."/>
            <person name="Otillar R."/>
            <person name="Spatafora J.W."/>
            <person name="Yadav J.S."/>
            <person name="Aerts A."/>
            <person name="Benoit I."/>
            <person name="Boyd A."/>
            <person name="Carlson A."/>
            <person name="Copeland A."/>
            <person name="Coutinho P.M."/>
            <person name="de Vries R.P."/>
            <person name="Ferreira P."/>
            <person name="Findley K."/>
            <person name="Foster B."/>
            <person name="Gaskell J."/>
            <person name="Glotzer D."/>
            <person name="Gorecki P."/>
            <person name="Heitman J."/>
            <person name="Hesse C."/>
            <person name="Hori C."/>
            <person name="Igarashi K."/>
            <person name="Jurgens J.A."/>
            <person name="Kallen N."/>
            <person name="Kersten P."/>
            <person name="Kohler A."/>
            <person name="Kuees U."/>
            <person name="Kumar T.K.A."/>
            <person name="Kuo A."/>
            <person name="LaButti K."/>
            <person name="Larrondo L.F."/>
            <person name="Lindquist E."/>
            <person name="Ling A."/>
            <person name="Lombard V."/>
            <person name="Lucas S."/>
            <person name="Lundell T."/>
            <person name="Martin R."/>
            <person name="McLaughlin D.J."/>
            <person name="Morgenstern I."/>
            <person name="Morin E."/>
            <person name="Murat C."/>
            <person name="Nagy L.G."/>
            <person name="Nolan M."/>
            <person name="Ohm R.A."/>
            <person name="Patyshakuliyeva A."/>
            <person name="Rokas A."/>
            <person name="Ruiz-Duenas F.J."/>
            <person name="Sabat G."/>
            <person name="Salamov A."/>
            <person name="Samejima M."/>
            <person name="Schmutz J."/>
            <person name="Slot J.C."/>
            <person name="St John F."/>
            <person name="Stenlid J."/>
            <person name="Sun H."/>
            <person name="Sun S."/>
            <person name="Syed K."/>
            <person name="Tsang A."/>
            <person name="Wiebenga A."/>
            <person name="Young D."/>
            <person name="Pisabarro A."/>
            <person name="Eastwood D.C."/>
            <person name="Martin F."/>
            <person name="Cullen D."/>
            <person name="Grigoriev I.V."/>
            <person name="Hibbett D.S."/>
        </authorList>
    </citation>
    <scope>NUCLEOTIDE SEQUENCE [LARGE SCALE GENOMIC DNA]</scope>
    <source>
        <strain evidence="2">MF3/22</strain>
    </source>
</reference>
<gene>
    <name evidence="1" type="ORF">FOMMEDRAFT_162543</name>
</gene>
<dbReference type="RefSeq" id="XP_007271961.1">
    <property type="nucleotide sequence ID" value="XM_007271899.1"/>
</dbReference>
<evidence type="ECO:0000313" key="1">
    <source>
        <dbReference type="EMBL" id="EJC97735.1"/>
    </source>
</evidence>
<evidence type="ECO:0000313" key="2">
    <source>
        <dbReference type="Proteomes" id="UP000053630"/>
    </source>
</evidence>
<name>R7SH80_FOMME</name>
<accession>R7SH80</accession>
<dbReference type="GeneID" id="18675852"/>
<protein>
    <submittedName>
        <fullName evidence="1">Uncharacterized protein</fullName>
    </submittedName>
</protein>
<dbReference type="AlphaFoldDB" id="R7SH80"/>
<dbReference type="EMBL" id="JH717985">
    <property type="protein sequence ID" value="EJC97735.1"/>
    <property type="molecule type" value="Genomic_DNA"/>
</dbReference>
<organism evidence="1 2">
    <name type="scientific">Fomitiporia mediterranea (strain MF3/22)</name>
    <name type="common">Grapevine white-rot fungus</name>
    <dbReference type="NCBI Taxonomy" id="694068"/>
    <lineage>
        <taxon>Eukaryota</taxon>
        <taxon>Fungi</taxon>
        <taxon>Dikarya</taxon>
        <taxon>Basidiomycota</taxon>
        <taxon>Agaricomycotina</taxon>
        <taxon>Agaricomycetes</taxon>
        <taxon>Hymenochaetales</taxon>
        <taxon>Hymenochaetaceae</taxon>
        <taxon>Fomitiporia</taxon>
    </lineage>
</organism>
<sequence>MFAILGPVCNRYALQWEVIQAHQFHTPICPKFVTHSLDVRRIPASRLKYTPALRFNTWAITIETIFGLAGVLWVQRVAQSYSSQI</sequence>